<evidence type="ECO:0000256" key="1">
    <source>
        <dbReference type="SAM" id="Coils"/>
    </source>
</evidence>
<feature type="coiled-coil region" evidence="1">
    <location>
        <begin position="55"/>
        <end position="89"/>
    </location>
</feature>
<dbReference type="AlphaFoldDB" id="A0A0D8PSB2"/>
<dbReference type="RefSeq" id="WP_045037478.1">
    <property type="nucleotide sequence ID" value="NZ_CAMQYU010000003.1"/>
</dbReference>
<reference evidence="2 5" key="1">
    <citation type="submission" date="2018-01" db="EMBL/GenBank/DDBJ databases">
        <title>Whole genome sequencing of Histamine producing bacteria.</title>
        <authorList>
            <person name="Butler K."/>
        </authorList>
    </citation>
    <scope>NUCLEOTIDE SEQUENCE [LARGE SCALE GENOMIC DNA]</scope>
    <source>
        <strain evidence="3 4">ATCC 51761</strain>
        <strain evidence="2 5">NCIMB 13481</strain>
    </source>
</reference>
<protein>
    <recommendedName>
        <fullName evidence="6">KfrA N-terminal DNA-binding domain-containing protein</fullName>
    </recommendedName>
</protein>
<name>A0A0D8PSB2_9GAMM</name>
<evidence type="ECO:0000313" key="5">
    <source>
        <dbReference type="Proteomes" id="UP000241954"/>
    </source>
</evidence>
<evidence type="ECO:0008006" key="6">
    <source>
        <dbReference type="Google" id="ProtNLM"/>
    </source>
</evidence>
<comment type="caution">
    <text evidence="2">The sequence shown here is derived from an EMBL/GenBank/DDBJ whole genome shotgun (WGS) entry which is preliminary data.</text>
</comment>
<evidence type="ECO:0000313" key="4">
    <source>
        <dbReference type="Proteomes" id="UP000241190"/>
    </source>
</evidence>
<evidence type="ECO:0000313" key="3">
    <source>
        <dbReference type="EMBL" id="PSW94237.1"/>
    </source>
</evidence>
<dbReference type="EMBL" id="PYOP01000023">
    <property type="protein sequence ID" value="PSW94237.1"/>
    <property type="molecule type" value="Genomic_DNA"/>
</dbReference>
<dbReference type="OrthoDB" id="6314559at2"/>
<sequence length="90" mass="10152">MSTITQEIEQAIASLVAENKQPSTALIKARLTTSLPIPVIIKALQAWQKNAKVPHIEKQQQVLTTEQRLEQLEQQLLVLSTRLARLEADR</sequence>
<dbReference type="Proteomes" id="UP000241954">
    <property type="component" value="Unassembled WGS sequence"/>
</dbReference>
<organism evidence="2 5">
    <name type="scientific">Photobacterium iliopiscarium</name>
    <dbReference type="NCBI Taxonomy" id="56192"/>
    <lineage>
        <taxon>Bacteria</taxon>
        <taxon>Pseudomonadati</taxon>
        <taxon>Pseudomonadota</taxon>
        <taxon>Gammaproteobacteria</taxon>
        <taxon>Vibrionales</taxon>
        <taxon>Vibrionaceae</taxon>
        <taxon>Photobacterium</taxon>
    </lineage>
</organism>
<proteinExistence type="predicted"/>
<accession>A0A0D8PSB2</accession>
<keyword evidence="4" id="KW-1185">Reference proteome</keyword>
<evidence type="ECO:0000313" key="2">
    <source>
        <dbReference type="EMBL" id="PSV94913.1"/>
    </source>
</evidence>
<gene>
    <name evidence="2" type="ORF">C9I88_13990</name>
    <name evidence="3" type="ORF">C9J52_13700</name>
</gene>
<dbReference type="Proteomes" id="UP000241190">
    <property type="component" value="Unassembled WGS sequence"/>
</dbReference>
<dbReference type="EMBL" id="PYLW01000016">
    <property type="protein sequence ID" value="PSV94913.1"/>
    <property type="molecule type" value="Genomic_DNA"/>
</dbReference>
<keyword evidence="1" id="KW-0175">Coiled coil</keyword>